<feature type="domain" description="SMP-30/Gluconolactonase/LRE-like region" evidence="1">
    <location>
        <begin position="100"/>
        <end position="317"/>
    </location>
</feature>
<dbReference type="Gene3D" id="2.120.10.30">
    <property type="entry name" value="TolB, C-terminal domain"/>
    <property type="match status" value="1"/>
</dbReference>
<comment type="caution">
    <text evidence="2">The sequence shown here is derived from an EMBL/GenBank/DDBJ whole genome shotgun (WGS) entry which is preliminary data.</text>
</comment>
<name>A0ABR3YMY5_9PEZI</name>
<accession>A0ABR3YMY5</accession>
<dbReference type="PANTHER" id="PTHR47064:SF2">
    <property type="entry name" value="SMP-30_GLUCONOLACTONASE_LRE-LIKE REGION DOMAIN-CONTAINING PROTEIN-RELATED"/>
    <property type="match status" value="1"/>
</dbReference>
<dbReference type="EMBL" id="JAWCUI010000070">
    <property type="protein sequence ID" value="KAL1889719.1"/>
    <property type="molecule type" value="Genomic_DNA"/>
</dbReference>
<evidence type="ECO:0000313" key="2">
    <source>
        <dbReference type="EMBL" id="KAL1889719.1"/>
    </source>
</evidence>
<protein>
    <recommendedName>
        <fullName evidence="1">SMP-30/Gluconolactonase/LRE-like region domain-containing protein</fullName>
    </recommendedName>
</protein>
<dbReference type="InterPro" id="IPR052988">
    <property type="entry name" value="Oryzine_lactonohydrolase"/>
</dbReference>
<gene>
    <name evidence="2" type="ORF">Sste5346_008705</name>
</gene>
<dbReference type="InterPro" id="IPR013658">
    <property type="entry name" value="SGL"/>
</dbReference>
<keyword evidence="3" id="KW-1185">Reference proteome</keyword>
<organism evidence="2 3">
    <name type="scientific">Sporothrix stenoceras</name>
    <dbReference type="NCBI Taxonomy" id="5173"/>
    <lineage>
        <taxon>Eukaryota</taxon>
        <taxon>Fungi</taxon>
        <taxon>Dikarya</taxon>
        <taxon>Ascomycota</taxon>
        <taxon>Pezizomycotina</taxon>
        <taxon>Sordariomycetes</taxon>
        <taxon>Sordariomycetidae</taxon>
        <taxon>Ophiostomatales</taxon>
        <taxon>Ophiostomataceae</taxon>
        <taxon>Sporothrix</taxon>
    </lineage>
</organism>
<evidence type="ECO:0000313" key="3">
    <source>
        <dbReference type="Proteomes" id="UP001583186"/>
    </source>
</evidence>
<dbReference type="PANTHER" id="PTHR47064">
    <property type="entry name" value="PUTATIVE (AFU_ORTHOLOGUE AFUA_1G08990)-RELATED"/>
    <property type="match status" value="1"/>
</dbReference>
<dbReference type="Proteomes" id="UP001583186">
    <property type="component" value="Unassembled WGS sequence"/>
</dbReference>
<dbReference type="Pfam" id="PF08450">
    <property type="entry name" value="SGL"/>
    <property type="match status" value="1"/>
</dbReference>
<proteinExistence type="predicted"/>
<evidence type="ECO:0000259" key="1">
    <source>
        <dbReference type="Pfam" id="PF08450"/>
    </source>
</evidence>
<dbReference type="SUPFAM" id="SSF63829">
    <property type="entry name" value="Calcium-dependent phosphotriesterase"/>
    <property type="match status" value="1"/>
</dbReference>
<dbReference type="InterPro" id="IPR011042">
    <property type="entry name" value="6-blade_b-propeller_TolB-like"/>
</dbReference>
<reference evidence="2 3" key="1">
    <citation type="journal article" date="2024" name="IMA Fungus">
        <title>IMA Genome - F19 : A genome assembly and annotation guide to empower mycologists, including annotated draft genome sequences of Ceratocystis pirilliformis, Diaporthe australafricana, Fusarium ophioides, Paecilomyces lecythidis, and Sporothrix stenoceras.</title>
        <authorList>
            <person name="Aylward J."/>
            <person name="Wilson A.M."/>
            <person name="Visagie C.M."/>
            <person name="Spraker J."/>
            <person name="Barnes I."/>
            <person name="Buitendag C."/>
            <person name="Ceriani C."/>
            <person name="Del Mar Angel L."/>
            <person name="du Plessis D."/>
            <person name="Fuchs T."/>
            <person name="Gasser K."/>
            <person name="Kramer D."/>
            <person name="Li W."/>
            <person name="Munsamy K."/>
            <person name="Piso A."/>
            <person name="Price J.L."/>
            <person name="Sonnekus B."/>
            <person name="Thomas C."/>
            <person name="van der Nest A."/>
            <person name="van Dijk A."/>
            <person name="van Heerden A."/>
            <person name="van Vuuren N."/>
            <person name="Yilmaz N."/>
            <person name="Duong T.A."/>
            <person name="van der Merwe N.A."/>
            <person name="Wingfield M.J."/>
            <person name="Wingfield B.D."/>
        </authorList>
    </citation>
    <scope>NUCLEOTIDE SEQUENCE [LARGE SCALE GENOMIC DNA]</scope>
    <source>
        <strain evidence="2 3">CMW 5346</strain>
    </source>
</reference>
<sequence length="339" mass="36908">MSTNTSPATAFQAHDAKFAAITGLEPKLEVLLEVTEYPFAHEAGVFIAATNELFITSNQFVDKKTGVKKLQINKVSLGDAIQQVTREEIECDVIQMGNGGVNYQDDSKILFCAQGSMTQPSGLFAMDAKAPYNTAAVVTDFRGRPFNSVNDVVVHSKDGSIWFTDPSYGYEQGYRPRPRLPSQVYRYEPGTGTIRAVADGFGHPNGLCFSPDETVMYVTDTDWIYGDGSTDDSRVSSIYAFDVTYYSGSPFLCNRRLFAMADTGIPDGIKCDLEGNVYSGCGDGVHVWSAGGVLLGKILVDGGAANFCFGRNGELFILNETRLWRAELGPEVKGALLRI</sequence>